<evidence type="ECO:0000259" key="1">
    <source>
        <dbReference type="Pfam" id="PF25013"/>
    </source>
</evidence>
<dbReference type="OrthoDB" id="676979at2759"/>
<comment type="caution">
    <text evidence="2">The sequence shown here is derived from an EMBL/GenBank/DDBJ whole genome shotgun (WGS) entry which is preliminary data.</text>
</comment>
<dbReference type="EMBL" id="PDUG01000002">
    <property type="protein sequence ID" value="PIC44564.1"/>
    <property type="molecule type" value="Genomic_DNA"/>
</dbReference>
<gene>
    <name evidence="2" type="primary">Cnig_chr_II.g4891</name>
    <name evidence="2" type="ORF">B9Z55_004891</name>
</gene>
<dbReference type="InterPro" id="IPR056845">
    <property type="entry name" value="LRR_Zer-1"/>
</dbReference>
<dbReference type="Pfam" id="PF25013">
    <property type="entry name" value="LRR_Zer-1"/>
    <property type="match status" value="1"/>
</dbReference>
<dbReference type="SUPFAM" id="SSF52047">
    <property type="entry name" value="RNI-like"/>
    <property type="match status" value="1"/>
</dbReference>
<evidence type="ECO:0000313" key="2">
    <source>
        <dbReference type="EMBL" id="PIC44564.1"/>
    </source>
</evidence>
<protein>
    <recommendedName>
        <fullName evidence="1">Zer-1-like leucine-rich repeats region domain-containing protein</fullName>
    </recommendedName>
</protein>
<evidence type="ECO:0000313" key="3">
    <source>
        <dbReference type="Proteomes" id="UP000230233"/>
    </source>
</evidence>
<dbReference type="InterPro" id="IPR032675">
    <property type="entry name" value="LRR_dom_sf"/>
</dbReference>
<sequence length="736" mass="84479">MSPPTLFQLAVKSLAQEIHEEKIPFGFNLDAKSSNAVVRRLLELDPNNVELLETQTKQLSKLTELDLRKCRIDKEGVSNLKNFNLISLEFGGLLHLMKKFPDPTNRNRIDIVCLLEKTLNTNSQKLMVHLGFSGKEEFMSGWEEKVSNVHFSPMVSKLLPSLQSIKIISKEFSQRFQLSNLCSSFPNLRFLDISSAKGLSTLNGIKILKNLQELVMRNVEIRDVDGYKELSDLKDLRFLDVSVDISPFRLTNPIRAIGSLLATEVRMENLEFLDCSVTSVEERELREFVENHPKLKTVVAISTACDHISLPTIDLLNFNSTDSILKSLKYAVSNDRVRLAEHCIRVIFQKLNTNHEQLNDSEISKFLNSLRYVLREAKEERTKLAAIKCFAESNFFETERFSSSFSLEIPGIVELIFESSESLEFVNFPFVSHTLISSLLNRKVNFLRFGQTSQKRFNVIIEKAVELSCRNSAYTEILLRASRLISADQYTAMRNNTKVINGLFKIANEMFTWEASYQQIIEVITIYMKEASEETLKFLVSNGRIVEECVDQIKMVSQFPTRDSQRHLLHFLMVFSSVMSDKQLKKCYGGEAVFKLMGVINTKEMHSPFERTRAIMICSILSLLLAKNLTEHRKPIKKTIEELYYGWVLWNIPDGQKMSNRVFRAIITSRHSTDESICLCLTLMSTFIYTKGYEANGCWNYMRTTSEGIRSNPKMAENKREAANAVLYQMGRIENK</sequence>
<keyword evidence="3" id="KW-1185">Reference proteome</keyword>
<reference evidence="3" key="1">
    <citation type="submission" date="2017-10" db="EMBL/GenBank/DDBJ databases">
        <title>Rapid genome shrinkage in a self-fertile nematode reveals novel sperm competition proteins.</title>
        <authorList>
            <person name="Yin D."/>
            <person name="Schwarz E.M."/>
            <person name="Thomas C.G."/>
            <person name="Felde R.L."/>
            <person name="Korf I.F."/>
            <person name="Cutter A.D."/>
            <person name="Schartner C.M."/>
            <person name="Ralston E.J."/>
            <person name="Meyer B.J."/>
            <person name="Haag E.S."/>
        </authorList>
    </citation>
    <scope>NUCLEOTIDE SEQUENCE [LARGE SCALE GENOMIC DNA]</scope>
    <source>
        <strain evidence="3">JU1422</strain>
    </source>
</reference>
<dbReference type="GO" id="GO:0031462">
    <property type="term" value="C:Cul2-RING ubiquitin ligase complex"/>
    <property type="evidence" value="ECO:0007669"/>
    <property type="project" value="TreeGrafter"/>
</dbReference>
<dbReference type="Proteomes" id="UP000230233">
    <property type="component" value="Chromosome II"/>
</dbReference>
<dbReference type="Gene3D" id="3.80.10.10">
    <property type="entry name" value="Ribonuclease Inhibitor"/>
    <property type="match status" value="1"/>
</dbReference>
<dbReference type="PANTHER" id="PTHR12904:SF28">
    <property type="entry name" value="ATP SYNTHASE SUBUNIT ALPHA-RELATED"/>
    <property type="match status" value="1"/>
</dbReference>
<dbReference type="AlphaFoldDB" id="A0A2G5UYF4"/>
<feature type="domain" description="Zer-1-like leucine-rich repeats region" evidence="1">
    <location>
        <begin position="181"/>
        <end position="287"/>
    </location>
</feature>
<proteinExistence type="predicted"/>
<dbReference type="InterPro" id="IPR051341">
    <property type="entry name" value="Zyg-11_UBL_adapter"/>
</dbReference>
<name>A0A2G5UYF4_9PELO</name>
<organism evidence="2 3">
    <name type="scientific">Caenorhabditis nigoni</name>
    <dbReference type="NCBI Taxonomy" id="1611254"/>
    <lineage>
        <taxon>Eukaryota</taxon>
        <taxon>Metazoa</taxon>
        <taxon>Ecdysozoa</taxon>
        <taxon>Nematoda</taxon>
        <taxon>Chromadorea</taxon>
        <taxon>Rhabditida</taxon>
        <taxon>Rhabditina</taxon>
        <taxon>Rhabditomorpha</taxon>
        <taxon>Rhabditoidea</taxon>
        <taxon>Rhabditidae</taxon>
        <taxon>Peloderinae</taxon>
        <taxon>Caenorhabditis</taxon>
    </lineage>
</organism>
<dbReference type="PANTHER" id="PTHR12904">
    <property type="match status" value="1"/>
</dbReference>
<accession>A0A2G5UYF4</accession>